<comment type="caution">
    <text evidence="1">The sequence shown here is derived from an EMBL/GenBank/DDBJ whole genome shotgun (WGS) entry which is preliminary data.</text>
</comment>
<proteinExistence type="predicted"/>
<evidence type="ECO:0000313" key="1">
    <source>
        <dbReference type="EMBL" id="KAK8892775.1"/>
    </source>
</evidence>
<protein>
    <submittedName>
        <fullName evidence="1">Uncharacterized protein</fullName>
    </submittedName>
</protein>
<gene>
    <name evidence="1" type="ORF">M9Y10_030017</name>
</gene>
<keyword evidence="2" id="KW-1185">Reference proteome</keyword>
<name>A0ABR2KS38_9EUKA</name>
<dbReference type="Proteomes" id="UP001470230">
    <property type="component" value="Unassembled WGS sequence"/>
</dbReference>
<reference evidence="1 2" key="1">
    <citation type="submission" date="2024-04" db="EMBL/GenBank/DDBJ databases">
        <title>Tritrichomonas musculus Genome.</title>
        <authorList>
            <person name="Alves-Ferreira E."/>
            <person name="Grigg M."/>
            <person name="Lorenzi H."/>
            <person name="Galac M."/>
        </authorList>
    </citation>
    <scope>NUCLEOTIDE SEQUENCE [LARGE SCALE GENOMIC DNA]</scope>
    <source>
        <strain evidence="1 2">EAF2021</strain>
    </source>
</reference>
<sequence length="187" mass="21333">MIKESKIKKAQHPYSRYYNSEKTVAQNLIDGFEPNGSKGETLIEQMTGSKISNMSFNALMKFGELISIITGIVLPRNSKRLKGLMIKWFDDNYILIEQYKPFIYVNFGEDDFSKLNQIDEITNKKNDDNNSDANIGTQIDNGFNEGGNLGANHKKKIEYYDDINSKAGKSKFILSDVEEMEDFGLFL</sequence>
<dbReference type="EMBL" id="JAPFFF010000004">
    <property type="protein sequence ID" value="KAK8892775.1"/>
    <property type="molecule type" value="Genomic_DNA"/>
</dbReference>
<organism evidence="1 2">
    <name type="scientific">Tritrichomonas musculus</name>
    <dbReference type="NCBI Taxonomy" id="1915356"/>
    <lineage>
        <taxon>Eukaryota</taxon>
        <taxon>Metamonada</taxon>
        <taxon>Parabasalia</taxon>
        <taxon>Tritrichomonadida</taxon>
        <taxon>Tritrichomonadidae</taxon>
        <taxon>Tritrichomonas</taxon>
    </lineage>
</organism>
<evidence type="ECO:0000313" key="2">
    <source>
        <dbReference type="Proteomes" id="UP001470230"/>
    </source>
</evidence>
<accession>A0ABR2KS38</accession>